<dbReference type="PANTHER" id="PTHR43806">
    <property type="entry name" value="PEPTIDASE S8"/>
    <property type="match status" value="1"/>
</dbReference>
<dbReference type="PROSITE" id="PS00137">
    <property type="entry name" value="SUBTILASE_HIS"/>
    <property type="match status" value="1"/>
</dbReference>
<dbReference type="Proteomes" id="UP000234857">
    <property type="component" value="Unassembled WGS sequence"/>
</dbReference>
<evidence type="ECO:0000256" key="4">
    <source>
        <dbReference type="ARBA" id="ARBA00022825"/>
    </source>
</evidence>
<evidence type="ECO:0000259" key="6">
    <source>
        <dbReference type="Pfam" id="PF00082"/>
    </source>
</evidence>
<dbReference type="Gene3D" id="3.40.50.200">
    <property type="entry name" value="Peptidase S8/S53 domain"/>
    <property type="match status" value="1"/>
</dbReference>
<dbReference type="Pfam" id="PF00082">
    <property type="entry name" value="Peptidase_S8"/>
    <property type="match status" value="1"/>
</dbReference>
<dbReference type="PROSITE" id="PS51892">
    <property type="entry name" value="SUBTILASE"/>
    <property type="match status" value="1"/>
</dbReference>
<proteinExistence type="inferred from homology"/>
<evidence type="ECO:0000256" key="1">
    <source>
        <dbReference type="ARBA" id="ARBA00011073"/>
    </source>
</evidence>
<feature type="active site" description="Charge relay system" evidence="5">
    <location>
        <position position="195"/>
    </location>
</feature>
<feature type="non-terminal residue" evidence="7">
    <location>
        <position position="433"/>
    </location>
</feature>
<organism evidence="7 8">
    <name type="scientific">Muiribacterium halophilum</name>
    <dbReference type="NCBI Taxonomy" id="2053465"/>
    <lineage>
        <taxon>Bacteria</taxon>
        <taxon>Candidatus Muiribacteriota</taxon>
        <taxon>Candidatus Muiribacteriia</taxon>
        <taxon>Candidatus Muiribacteriales</taxon>
        <taxon>Candidatus Muiribacteriaceae</taxon>
        <taxon>Candidatus Muiribacterium</taxon>
    </lineage>
</organism>
<dbReference type="PRINTS" id="PR00723">
    <property type="entry name" value="SUBTILISIN"/>
</dbReference>
<dbReference type="GO" id="GO:0004252">
    <property type="term" value="F:serine-type endopeptidase activity"/>
    <property type="evidence" value="ECO:0007669"/>
    <property type="project" value="UniProtKB-UniRule"/>
</dbReference>
<accession>A0A2N5ZI31</accession>
<evidence type="ECO:0000256" key="2">
    <source>
        <dbReference type="ARBA" id="ARBA00022670"/>
    </source>
</evidence>
<evidence type="ECO:0000313" key="8">
    <source>
        <dbReference type="Proteomes" id="UP000234857"/>
    </source>
</evidence>
<keyword evidence="2 5" id="KW-0645">Protease</keyword>
<name>A0A2N5ZI31_MUIH1</name>
<evidence type="ECO:0000313" key="7">
    <source>
        <dbReference type="EMBL" id="PLX18306.1"/>
    </source>
</evidence>
<dbReference type="InterPro" id="IPR036852">
    <property type="entry name" value="Peptidase_S8/S53_dom_sf"/>
</dbReference>
<protein>
    <recommendedName>
        <fullName evidence="6">Peptidase S8/S53 domain-containing protein</fullName>
    </recommendedName>
</protein>
<dbReference type="AlphaFoldDB" id="A0A2N5ZI31"/>
<feature type="active site" description="Charge relay system" evidence="5">
    <location>
        <position position="162"/>
    </location>
</feature>
<dbReference type="EMBL" id="PKTG01000064">
    <property type="protein sequence ID" value="PLX18306.1"/>
    <property type="molecule type" value="Genomic_DNA"/>
</dbReference>
<feature type="domain" description="Peptidase S8/S53" evidence="6">
    <location>
        <begin position="153"/>
        <end position="419"/>
    </location>
</feature>
<dbReference type="InterPro" id="IPR050131">
    <property type="entry name" value="Peptidase_S8_subtilisin-like"/>
</dbReference>
<gene>
    <name evidence="7" type="ORF">C0601_04625</name>
</gene>
<dbReference type="PROSITE" id="PS00138">
    <property type="entry name" value="SUBTILASE_SER"/>
    <property type="match status" value="1"/>
</dbReference>
<keyword evidence="3 5" id="KW-0378">Hydrolase</keyword>
<dbReference type="InterPro" id="IPR015500">
    <property type="entry name" value="Peptidase_S8_subtilisin-rel"/>
</dbReference>
<dbReference type="GO" id="GO:0006508">
    <property type="term" value="P:proteolysis"/>
    <property type="evidence" value="ECO:0007669"/>
    <property type="project" value="UniProtKB-KW"/>
</dbReference>
<sequence length="433" mass="47682">MKKILIILTMMIFVFLIHANEYLIYLNDSPDYNPPKLKEDLSNRSEIINMKKENLSNSVSAFYRDNYVMRDDFEIIDAFWCANILHIRSDKSLDEIKDLMNVKGVYENKVEKRMPEEKAEIVNASAISRTDLYTYGLLNLDIPKIWSELGLKGNGVLVGILDDMVDLDHKDLNGKIVAWFDIDGNTSPTPDPRSHGTHVTGTIVGGDKGGAYIGVAPEAKVVYSNPWSQKHDPLVSDFITAMQFFLDPDGNPNTNDFPRVVNNSWSSTGLTYYKPVIDAWIELGIIPVFAAGNDGEKGAGTITLLNSYEKLIVIGAVDVNKKIASFSSIGPGYYVENSEAKLTKKPEFCAPGVDVISSYNDDKYAKMSGTSMATPHVVGLIALMLQANPNLTIENVRDILKLASVDGGEAGYDYIYGHGVIDGYQAVLAASAV</sequence>
<keyword evidence="4 5" id="KW-0720">Serine protease</keyword>
<dbReference type="PANTHER" id="PTHR43806:SF67">
    <property type="entry name" value="EGF-LIKE DOMAIN-CONTAINING PROTEIN"/>
    <property type="match status" value="1"/>
</dbReference>
<evidence type="ECO:0000256" key="5">
    <source>
        <dbReference type="PROSITE-ProRule" id="PRU01240"/>
    </source>
</evidence>
<reference evidence="7 8" key="1">
    <citation type="submission" date="2017-11" db="EMBL/GenBank/DDBJ databases">
        <title>Genome-resolved metagenomics identifies genetic mobility, metabolic interactions, and unexpected diversity in perchlorate-reducing communities.</title>
        <authorList>
            <person name="Barnum T.P."/>
            <person name="Figueroa I.A."/>
            <person name="Carlstrom C.I."/>
            <person name="Lucas L.N."/>
            <person name="Engelbrektson A.L."/>
            <person name="Coates J.D."/>
        </authorList>
    </citation>
    <scope>NUCLEOTIDE SEQUENCE [LARGE SCALE GENOMIC DNA]</scope>
    <source>
        <strain evidence="7">BM706</strain>
    </source>
</reference>
<dbReference type="InterPro" id="IPR000209">
    <property type="entry name" value="Peptidase_S8/S53_dom"/>
</dbReference>
<dbReference type="InterPro" id="IPR022398">
    <property type="entry name" value="Peptidase_S8_His-AS"/>
</dbReference>
<dbReference type="InterPro" id="IPR023828">
    <property type="entry name" value="Peptidase_S8_Ser-AS"/>
</dbReference>
<comment type="similarity">
    <text evidence="1 5">Belongs to the peptidase S8 family.</text>
</comment>
<evidence type="ECO:0000256" key="3">
    <source>
        <dbReference type="ARBA" id="ARBA00022801"/>
    </source>
</evidence>
<comment type="caution">
    <text evidence="7">The sequence shown here is derived from an EMBL/GenBank/DDBJ whole genome shotgun (WGS) entry which is preliminary data.</text>
</comment>
<dbReference type="SUPFAM" id="SSF52743">
    <property type="entry name" value="Subtilisin-like"/>
    <property type="match status" value="1"/>
</dbReference>
<feature type="active site" description="Charge relay system" evidence="5">
    <location>
        <position position="371"/>
    </location>
</feature>